<reference evidence="4 5" key="1">
    <citation type="journal article" date="2015" name="Genome Announc.">
        <title>Complete Genome Sequence of Steroid-Transforming Nocardioides simplex VKM Ac-2033D.</title>
        <authorList>
            <person name="Shtratnikova V.Y."/>
            <person name="Schelkunov M.I."/>
            <person name="Pekov Y.A."/>
            <person name="Fokina V.V."/>
            <person name="Logacheva M.D."/>
            <person name="Sokolov S.L."/>
            <person name="Bragin E.Y."/>
            <person name="Ashapkin V.V."/>
            <person name="Donova M.V."/>
        </authorList>
    </citation>
    <scope>NUCLEOTIDE SEQUENCE [LARGE SCALE GENOMIC DNA]</scope>
    <source>
        <strain evidence="4 5">VKM Ac-2033D</strain>
    </source>
</reference>
<dbReference type="GO" id="GO:0003676">
    <property type="term" value="F:nucleic acid binding"/>
    <property type="evidence" value="ECO:0007669"/>
    <property type="project" value="InterPro"/>
</dbReference>
<dbReference type="Pfam" id="PF01844">
    <property type="entry name" value="HNH"/>
    <property type="match status" value="1"/>
</dbReference>
<keyword evidence="5" id="KW-1185">Reference proteome</keyword>
<evidence type="ECO:0000313" key="4">
    <source>
        <dbReference type="EMBL" id="AJR18302.1"/>
    </source>
</evidence>
<proteinExistence type="inferred from homology"/>
<dbReference type="HOGENOM" id="CLU_022065_5_0_11"/>
<keyword evidence="4" id="KW-0255">Endonuclease</keyword>
<comment type="similarity">
    <text evidence="1">Belongs to the Rv1128c/1148c/1588c/1702c/1945/3466 family.</text>
</comment>
<dbReference type="SMART" id="SM00507">
    <property type="entry name" value="HNHc"/>
    <property type="match status" value="1"/>
</dbReference>
<name>A0A0C5XLG3_NOCSI</name>
<keyword evidence="4" id="KW-0378">Hydrolase</keyword>
<evidence type="ECO:0000256" key="2">
    <source>
        <dbReference type="SAM" id="Coils"/>
    </source>
</evidence>
<dbReference type="KEGG" id="psim:KR76_09750"/>
<keyword evidence="2" id="KW-0175">Coiled coil</keyword>
<sequence>MLACARTVRRALAEVADTQPAYMSTLEKQTALVELAKAEAQVTELRLRVLAASGEVGDQSGARNAAAWLSHETRAEPAAARSDWHLATSLEDRPLLATALRAGQVSPAQARVIADGVADLPERLGAEVRTSAEKTLVGYAAHYRPGELRRLARRILDVVAPEVAEAEDGRRLEDEERRARETASLRFHPLGRGRTRLVGILPTSVTDRLRTYLDAFTSPRQADGAAHGEADLIPPYRKRAHAFAALLEHLDPARLPDHGGDATTLVVTLGLDQLRTELAAAGVQTSDGDTTISADQARRLACTARIIPAVLGTAGEVLDLGRASRLFRPAQRRALRLRDRSCRAEGCTIPSAWCETHHLTPWSRGGRTDLADGILLCSYHHHRIHDRAFDHDRLPNGDVRFHRRT</sequence>
<dbReference type="InterPro" id="IPR003870">
    <property type="entry name" value="DUF222"/>
</dbReference>
<feature type="coiled-coil region" evidence="2">
    <location>
        <begin position="28"/>
        <end position="55"/>
    </location>
</feature>
<accession>A0A0C5XLG3</accession>
<evidence type="ECO:0000259" key="3">
    <source>
        <dbReference type="SMART" id="SM00507"/>
    </source>
</evidence>
<dbReference type="EMBL" id="CP009896">
    <property type="protein sequence ID" value="AJR18302.1"/>
    <property type="molecule type" value="Genomic_DNA"/>
</dbReference>
<dbReference type="Gene3D" id="1.10.30.50">
    <property type="match status" value="1"/>
</dbReference>
<dbReference type="STRING" id="2045.KR76_09750"/>
<dbReference type="GO" id="GO:0004519">
    <property type="term" value="F:endonuclease activity"/>
    <property type="evidence" value="ECO:0007669"/>
    <property type="project" value="UniProtKB-KW"/>
</dbReference>
<evidence type="ECO:0000313" key="5">
    <source>
        <dbReference type="Proteomes" id="UP000030300"/>
    </source>
</evidence>
<evidence type="ECO:0000256" key="1">
    <source>
        <dbReference type="ARBA" id="ARBA00023450"/>
    </source>
</evidence>
<dbReference type="InterPro" id="IPR002711">
    <property type="entry name" value="HNH"/>
</dbReference>
<dbReference type="Pfam" id="PF02720">
    <property type="entry name" value="DUF222"/>
    <property type="match status" value="1"/>
</dbReference>
<protein>
    <submittedName>
        <fullName evidence="4">Putative HNH endonuclease domain protein</fullName>
    </submittedName>
</protein>
<feature type="domain" description="HNH nuclease" evidence="3">
    <location>
        <begin position="330"/>
        <end position="382"/>
    </location>
</feature>
<dbReference type="AlphaFoldDB" id="A0A0C5XLG3"/>
<dbReference type="Proteomes" id="UP000030300">
    <property type="component" value="Chromosome"/>
</dbReference>
<organism evidence="4 5">
    <name type="scientific">Nocardioides simplex</name>
    <name type="common">Arthrobacter simplex</name>
    <dbReference type="NCBI Taxonomy" id="2045"/>
    <lineage>
        <taxon>Bacteria</taxon>
        <taxon>Bacillati</taxon>
        <taxon>Actinomycetota</taxon>
        <taxon>Actinomycetes</taxon>
        <taxon>Propionibacteriales</taxon>
        <taxon>Nocardioidaceae</taxon>
        <taxon>Pimelobacter</taxon>
    </lineage>
</organism>
<dbReference type="InterPro" id="IPR003615">
    <property type="entry name" value="HNH_nuc"/>
</dbReference>
<dbReference type="GO" id="GO:0008270">
    <property type="term" value="F:zinc ion binding"/>
    <property type="evidence" value="ECO:0007669"/>
    <property type="project" value="InterPro"/>
</dbReference>
<keyword evidence="4" id="KW-0540">Nuclease</keyword>
<dbReference type="CDD" id="cd00085">
    <property type="entry name" value="HNHc"/>
    <property type="match status" value="1"/>
</dbReference>
<gene>
    <name evidence="4" type="ORF">KR76_09750</name>
</gene>